<keyword evidence="2" id="KW-0813">Transport</keyword>
<reference evidence="3 4" key="1">
    <citation type="submission" date="2020-04" db="EMBL/GenBank/DDBJ databases">
        <authorList>
            <person name="Wallbank WR R."/>
            <person name="Pardo Diaz C."/>
            <person name="Kozak K."/>
            <person name="Martin S."/>
            <person name="Jiggins C."/>
            <person name="Moest M."/>
            <person name="Warren A I."/>
            <person name="Byers J.R.P. K."/>
            <person name="Montejo-Kovacevich G."/>
            <person name="Yen C E."/>
        </authorList>
    </citation>
    <scope>NUCLEOTIDE SEQUENCE [LARGE SCALE GENOMIC DNA]</scope>
</reference>
<dbReference type="AlphaFoldDB" id="A0A8S0Z164"/>
<dbReference type="OrthoDB" id="274641at2759"/>
<keyword evidence="2" id="KW-0249">Electron transport</keyword>
<dbReference type="PANTHER" id="PTHR12910:SF2">
    <property type="entry name" value="NADH DEHYDROGENASE [UBIQUINONE] 1 ALPHA SUBCOMPLEX SUBUNIT 12"/>
    <property type="match status" value="1"/>
</dbReference>
<keyword evidence="2" id="KW-0999">Mitochondrion inner membrane</keyword>
<dbReference type="InterPro" id="IPR007763">
    <property type="entry name" value="NDUFA12"/>
</dbReference>
<evidence type="ECO:0000313" key="4">
    <source>
        <dbReference type="Proteomes" id="UP000494106"/>
    </source>
</evidence>
<comment type="subunit">
    <text evidence="2">Complex I is composed of 45 different subunits.</text>
</comment>
<dbReference type="EMBL" id="CADEBC010000208">
    <property type="protein sequence ID" value="CAB3226203.1"/>
    <property type="molecule type" value="Genomic_DNA"/>
</dbReference>
<sequence>MIYKFARLIKLIRANGGIVGSFLTKWRTDTLKEGTHVGTDSWGNKYYENYYYMICRSRWVVYNPRFKFEYDASQVNADWYGWLHYKTDRLPCEDPAKVALHSCSWTQAWLQPHRENYTGTDSSYYPYPTVVPHIKTWDGCTVSDRIAKCKET</sequence>
<dbReference type="GO" id="GO:0045271">
    <property type="term" value="C:respiratory chain complex I"/>
    <property type="evidence" value="ECO:0007669"/>
    <property type="project" value="InterPro"/>
</dbReference>
<protein>
    <recommendedName>
        <fullName evidence="2">NADH dehydrogenase [ubiquinone] 1 alpha subcomplex subunit 12</fullName>
    </recommendedName>
</protein>
<comment type="function">
    <text evidence="2">Accessory subunit of the mitochondrial membrane respiratory chain NADH dehydrogenase (Complex I), that is believed not to be involved in catalysis. Complex I functions in the transfer of electrons from NADH to the respiratory chain. The immediate electron acceptor for the enzyme is believed to be ubiquinone.</text>
</comment>
<dbReference type="Proteomes" id="UP000494106">
    <property type="component" value="Unassembled WGS sequence"/>
</dbReference>
<comment type="caution">
    <text evidence="3">The sequence shown here is derived from an EMBL/GenBank/DDBJ whole genome shotgun (WGS) entry which is preliminary data.</text>
</comment>
<comment type="subcellular location">
    <subcellularLocation>
        <location evidence="2">Mitochondrion inner membrane</location>
        <topology evidence="2">Peripheral membrane protein</topology>
        <orientation evidence="2">Matrix side</orientation>
    </subcellularLocation>
</comment>
<accession>A0A8S0Z164</accession>
<keyword evidence="2" id="KW-0496">Mitochondrion</keyword>
<keyword evidence="4" id="KW-1185">Reference proteome</keyword>
<evidence type="ECO:0000256" key="2">
    <source>
        <dbReference type="RuleBase" id="RU363103"/>
    </source>
</evidence>
<proteinExistence type="inferred from homology"/>
<name>A0A8S0Z164_ARCPL</name>
<keyword evidence="2" id="KW-0679">Respiratory chain</keyword>
<dbReference type="Pfam" id="PF05071">
    <property type="entry name" value="NDUFA12"/>
    <property type="match status" value="1"/>
</dbReference>
<keyword evidence="2" id="KW-0472">Membrane</keyword>
<evidence type="ECO:0000313" key="3">
    <source>
        <dbReference type="EMBL" id="CAB3226203.1"/>
    </source>
</evidence>
<evidence type="ECO:0000256" key="1">
    <source>
        <dbReference type="ARBA" id="ARBA00007355"/>
    </source>
</evidence>
<gene>
    <name evidence="3" type="ORF">APLA_LOCUS2756</name>
</gene>
<dbReference type="GO" id="GO:0006979">
    <property type="term" value="P:response to oxidative stress"/>
    <property type="evidence" value="ECO:0007669"/>
    <property type="project" value="TreeGrafter"/>
</dbReference>
<organism evidence="3 4">
    <name type="scientific">Arctia plantaginis</name>
    <name type="common">Wood tiger moth</name>
    <name type="synonym">Phalaena plantaginis</name>
    <dbReference type="NCBI Taxonomy" id="874455"/>
    <lineage>
        <taxon>Eukaryota</taxon>
        <taxon>Metazoa</taxon>
        <taxon>Ecdysozoa</taxon>
        <taxon>Arthropoda</taxon>
        <taxon>Hexapoda</taxon>
        <taxon>Insecta</taxon>
        <taxon>Pterygota</taxon>
        <taxon>Neoptera</taxon>
        <taxon>Endopterygota</taxon>
        <taxon>Lepidoptera</taxon>
        <taxon>Glossata</taxon>
        <taxon>Ditrysia</taxon>
        <taxon>Noctuoidea</taxon>
        <taxon>Erebidae</taxon>
        <taxon>Arctiinae</taxon>
        <taxon>Arctia</taxon>
    </lineage>
</organism>
<dbReference type="GO" id="GO:0005743">
    <property type="term" value="C:mitochondrial inner membrane"/>
    <property type="evidence" value="ECO:0007669"/>
    <property type="project" value="UniProtKB-SubCell"/>
</dbReference>
<dbReference type="PANTHER" id="PTHR12910">
    <property type="entry name" value="NADH-UBIQUINONE OXIDOREDUCTASE SUBUNIT B17.2"/>
    <property type="match status" value="1"/>
</dbReference>
<comment type="similarity">
    <text evidence="1 2">Belongs to the complex I NDUFA12 subunit family.</text>
</comment>